<protein>
    <submittedName>
        <fullName evidence="7">RNA polymerase sigma factor</fullName>
    </submittedName>
</protein>
<sequence length="173" mass="19419">MTTITSAELQECLPALNRFALKLTRNADRADDLVQDCVERALNKAHLFDGQNLRSWMFTICRRVFLNQIRKEKSRGTQVDIENTPESKFSAKALQEDKMHFQDVVENFSKLPLNDKVILSLVVIEGLKYDEAAAVLEIPVGTVRSRLSRARAKLVELMDDEGVAEGTSLAAVV</sequence>
<dbReference type="Pfam" id="PF08281">
    <property type="entry name" value="Sigma70_r4_2"/>
    <property type="match status" value="1"/>
</dbReference>
<dbReference type="GO" id="GO:0003677">
    <property type="term" value="F:DNA binding"/>
    <property type="evidence" value="ECO:0007669"/>
    <property type="project" value="InterPro"/>
</dbReference>
<organism evidence="7 8">
    <name type="scientific">Aquisalinus flavus</name>
    <dbReference type="NCBI Taxonomy" id="1526572"/>
    <lineage>
        <taxon>Bacteria</taxon>
        <taxon>Pseudomonadati</taxon>
        <taxon>Pseudomonadota</taxon>
        <taxon>Alphaproteobacteria</taxon>
        <taxon>Parvularculales</taxon>
        <taxon>Parvularculaceae</taxon>
        <taxon>Aquisalinus</taxon>
    </lineage>
</organism>
<proteinExistence type="inferred from homology"/>
<dbReference type="Gene3D" id="1.10.1740.10">
    <property type="match status" value="1"/>
</dbReference>
<dbReference type="InterPro" id="IPR013325">
    <property type="entry name" value="RNA_pol_sigma_r2"/>
</dbReference>
<dbReference type="SUPFAM" id="SSF88659">
    <property type="entry name" value="Sigma3 and sigma4 domains of RNA polymerase sigma factors"/>
    <property type="match status" value="1"/>
</dbReference>
<dbReference type="PANTHER" id="PTHR43133">
    <property type="entry name" value="RNA POLYMERASE ECF-TYPE SIGMA FACTO"/>
    <property type="match status" value="1"/>
</dbReference>
<evidence type="ECO:0000313" key="8">
    <source>
        <dbReference type="Proteomes" id="UP000613582"/>
    </source>
</evidence>
<evidence type="ECO:0000256" key="2">
    <source>
        <dbReference type="ARBA" id="ARBA00023015"/>
    </source>
</evidence>
<keyword evidence="4" id="KW-0804">Transcription</keyword>
<dbReference type="InterPro" id="IPR036388">
    <property type="entry name" value="WH-like_DNA-bd_sf"/>
</dbReference>
<dbReference type="GO" id="GO:0006352">
    <property type="term" value="P:DNA-templated transcription initiation"/>
    <property type="evidence" value="ECO:0007669"/>
    <property type="project" value="InterPro"/>
</dbReference>
<dbReference type="InterPro" id="IPR039425">
    <property type="entry name" value="RNA_pol_sigma-70-like"/>
</dbReference>
<keyword evidence="2" id="KW-0805">Transcription regulation</keyword>
<dbReference type="Pfam" id="PF04542">
    <property type="entry name" value="Sigma70_r2"/>
    <property type="match status" value="1"/>
</dbReference>
<accession>A0A8J2V7Q4</accession>
<feature type="domain" description="RNA polymerase sigma-70 region 2" evidence="5">
    <location>
        <begin position="11"/>
        <end position="74"/>
    </location>
</feature>
<dbReference type="InterPro" id="IPR007627">
    <property type="entry name" value="RNA_pol_sigma70_r2"/>
</dbReference>
<dbReference type="RefSeq" id="WP_188158272.1">
    <property type="nucleotide sequence ID" value="NZ_BMGH01000001.1"/>
</dbReference>
<keyword evidence="3" id="KW-0731">Sigma factor</keyword>
<gene>
    <name evidence="7" type="primary">ecfA</name>
    <name evidence="7" type="ORF">GCM10011342_23090</name>
</gene>
<keyword evidence="8" id="KW-1185">Reference proteome</keyword>
<dbReference type="Gene3D" id="1.10.10.10">
    <property type="entry name" value="Winged helix-like DNA-binding domain superfamily/Winged helix DNA-binding domain"/>
    <property type="match status" value="1"/>
</dbReference>
<evidence type="ECO:0000313" key="7">
    <source>
        <dbReference type="EMBL" id="GGD13705.1"/>
    </source>
</evidence>
<dbReference type="InterPro" id="IPR013249">
    <property type="entry name" value="RNA_pol_sigma70_r4_t2"/>
</dbReference>
<reference evidence="7" key="1">
    <citation type="journal article" date="2014" name="Int. J. Syst. Evol. Microbiol.">
        <title>Complete genome sequence of Corynebacterium casei LMG S-19264T (=DSM 44701T), isolated from a smear-ripened cheese.</title>
        <authorList>
            <consortium name="US DOE Joint Genome Institute (JGI-PGF)"/>
            <person name="Walter F."/>
            <person name="Albersmeier A."/>
            <person name="Kalinowski J."/>
            <person name="Ruckert C."/>
        </authorList>
    </citation>
    <scope>NUCLEOTIDE SEQUENCE</scope>
    <source>
        <strain evidence="7">CGMCC 1.12921</strain>
    </source>
</reference>
<evidence type="ECO:0000256" key="1">
    <source>
        <dbReference type="ARBA" id="ARBA00010641"/>
    </source>
</evidence>
<evidence type="ECO:0000259" key="6">
    <source>
        <dbReference type="Pfam" id="PF08281"/>
    </source>
</evidence>
<dbReference type="InterPro" id="IPR014284">
    <property type="entry name" value="RNA_pol_sigma-70_dom"/>
</dbReference>
<dbReference type="SUPFAM" id="SSF88946">
    <property type="entry name" value="Sigma2 domain of RNA polymerase sigma factors"/>
    <property type="match status" value="1"/>
</dbReference>
<dbReference type="PANTHER" id="PTHR43133:SF25">
    <property type="entry name" value="RNA POLYMERASE SIGMA FACTOR RFAY-RELATED"/>
    <property type="match status" value="1"/>
</dbReference>
<dbReference type="GO" id="GO:0016987">
    <property type="term" value="F:sigma factor activity"/>
    <property type="evidence" value="ECO:0007669"/>
    <property type="project" value="UniProtKB-KW"/>
</dbReference>
<dbReference type="AlphaFoldDB" id="A0A8J2V7Q4"/>
<dbReference type="InterPro" id="IPR013324">
    <property type="entry name" value="RNA_pol_sigma_r3/r4-like"/>
</dbReference>
<name>A0A8J2V7Q4_9PROT</name>
<dbReference type="Proteomes" id="UP000613582">
    <property type="component" value="Unassembled WGS sequence"/>
</dbReference>
<evidence type="ECO:0000256" key="3">
    <source>
        <dbReference type="ARBA" id="ARBA00023082"/>
    </source>
</evidence>
<reference evidence="7" key="2">
    <citation type="submission" date="2020-09" db="EMBL/GenBank/DDBJ databases">
        <authorList>
            <person name="Sun Q."/>
            <person name="Zhou Y."/>
        </authorList>
    </citation>
    <scope>NUCLEOTIDE SEQUENCE</scope>
    <source>
        <strain evidence="7">CGMCC 1.12921</strain>
    </source>
</reference>
<dbReference type="EMBL" id="BMGH01000001">
    <property type="protein sequence ID" value="GGD13705.1"/>
    <property type="molecule type" value="Genomic_DNA"/>
</dbReference>
<comment type="caution">
    <text evidence="7">The sequence shown here is derived from an EMBL/GenBank/DDBJ whole genome shotgun (WGS) entry which is preliminary data.</text>
</comment>
<feature type="domain" description="RNA polymerase sigma factor 70 region 4 type 2" evidence="6">
    <location>
        <begin position="109"/>
        <end position="154"/>
    </location>
</feature>
<evidence type="ECO:0000256" key="4">
    <source>
        <dbReference type="ARBA" id="ARBA00023163"/>
    </source>
</evidence>
<dbReference type="NCBIfam" id="TIGR02937">
    <property type="entry name" value="sigma70-ECF"/>
    <property type="match status" value="1"/>
</dbReference>
<comment type="similarity">
    <text evidence="1">Belongs to the sigma-70 factor family. ECF subfamily.</text>
</comment>
<evidence type="ECO:0000259" key="5">
    <source>
        <dbReference type="Pfam" id="PF04542"/>
    </source>
</evidence>
<dbReference type="CDD" id="cd06171">
    <property type="entry name" value="Sigma70_r4"/>
    <property type="match status" value="1"/>
</dbReference>